<accession>A0ABT6FR01</accession>
<gene>
    <name evidence="1" type="ORF">OSR52_06365</name>
</gene>
<comment type="caution">
    <text evidence="1">The sequence shown here is derived from an EMBL/GenBank/DDBJ whole genome shotgun (WGS) entry which is preliminary data.</text>
</comment>
<proteinExistence type="predicted"/>
<reference evidence="1" key="1">
    <citation type="submission" date="2022-11" db="EMBL/GenBank/DDBJ databases">
        <title>High-quality draft genome sequence of Galbibacter sp. strain CMA-7.</title>
        <authorList>
            <person name="Wei L."/>
            <person name="Dong C."/>
            <person name="Shao Z."/>
        </authorList>
    </citation>
    <scope>NUCLEOTIDE SEQUENCE</scope>
    <source>
        <strain evidence="1">CMA-7</strain>
    </source>
</reference>
<dbReference type="RefSeq" id="WP_277899245.1">
    <property type="nucleotide sequence ID" value="NZ_JAPMUA010000002.1"/>
</dbReference>
<dbReference type="EMBL" id="JAPMUA010000002">
    <property type="protein sequence ID" value="MDG3585489.1"/>
    <property type="molecule type" value="Genomic_DNA"/>
</dbReference>
<dbReference type="Gene3D" id="1.10.10.60">
    <property type="entry name" value="Homeodomain-like"/>
    <property type="match status" value="1"/>
</dbReference>
<evidence type="ECO:0000313" key="1">
    <source>
        <dbReference type="EMBL" id="MDG3585489.1"/>
    </source>
</evidence>
<keyword evidence="2" id="KW-1185">Reference proteome</keyword>
<organism evidence="1 2">
    <name type="scientific">Galbibacter pacificus</name>
    <dbReference type="NCBI Taxonomy" id="2996052"/>
    <lineage>
        <taxon>Bacteria</taxon>
        <taxon>Pseudomonadati</taxon>
        <taxon>Bacteroidota</taxon>
        <taxon>Flavobacteriia</taxon>
        <taxon>Flavobacteriales</taxon>
        <taxon>Flavobacteriaceae</taxon>
        <taxon>Galbibacter</taxon>
    </lineage>
</organism>
<evidence type="ECO:0000313" key="2">
    <source>
        <dbReference type="Proteomes" id="UP001153642"/>
    </source>
</evidence>
<name>A0ABT6FR01_9FLAO</name>
<protein>
    <recommendedName>
        <fullName evidence="3">Terminase small subunit</fullName>
    </recommendedName>
</protein>
<dbReference type="Proteomes" id="UP001153642">
    <property type="component" value="Unassembled WGS sequence"/>
</dbReference>
<dbReference type="InterPro" id="IPR048683">
    <property type="entry name" value="Sf6_terminase"/>
</dbReference>
<evidence type="ECO:0008006" key="3">
    <source>
        <dbReference type="Google" id="ProtNLM"/>
    </source>
</evidence>
<dbReference type="Pfam" id="PF20901">
    <property type="entry name" value="Sf6_terminase"/>
    <property type="match status" value="1"/>
</dbReference>
<sequence length="153" mass="17608">MAYTQEQRDKILDDICQFIRKGDTLRTALSKADKGDEGNSGYSEKGISWTTFYEWIDENPKKAEQYSRAIEIRAEKMAEELLDIADATADDIITDKDGKEIINHHVVNRDKLRVDTRKWLMSKMFAKKYSDKSTHILEGGDKPLDINIDFGDD</sequence>